<gene>
    <name evidence="2" type="ORF">CHR61_01615</name>
</gene>
<protein>
    <submittedName>
        <fullName evidence="2">Uncharacterized protein</fullName>
    </submittedName>
</protein>
<dbReference type="Proteomes" id="UP000220438">
    <property type="component" value="Unassembled WGS sequence"/>
</dbReference>
<name>A0A2A7BGQ0_9FIRM</name>
<accession>A0A2A7BGQ0</accession>
<dbReference type="RefSeq" id="WP_097769986.1">
    <property type="nucleotide sequence ID" value="NZ_NOUW01000006.1"/>
</dbReference>
<proteinExistence type="predicted"/>
<organism evidence="2 3">
    <name type="scientific">Faecalibacterium prausnitzii</name>
    <dbReference type="NCBI Taxonomy" id="853"/>
    <lineage>
        <taxon>Bacteria</taxon>
        <taxon>Bacillati</taxon>
        <taxon>Bacillota</taxon>
        <taxon>Clostridia</taxon>
        <taxon>Eubacteriales</taxon>
        <taxon>Oscillospiraceae</taxon>
        <taxon>Faecalibacterium</taxon>
    </lineage>
</organism>
<comment type="caution">
    <text evidence="2">The sequence shown here is derived from an EMBL/GenBank/DDBJ whole genome shotgun (WGS) entry which is preliminary data.</text>
</comment>
<evidence type="ECO:0000313" key="2">
    <source>
        <dbReference type="EMBL" id="PDX90597.1"/>
    </source>
</evidence>
<dbReference type="AlphaFoldDB" id="A0A2A7BGQ0"/>
<evidence type="ECO:0000256" key="1">
    <source>
        <dbReference type="SAM" id="MobiDB-lite"/>
    </source>
</evidence>
<dbReference type="EMBL" id="NOUW01000006">
    <property type="protein sequence ID" value="PDX90597.1"/>
    <property type="molecule type" value="Genomic_DNA"/>
</dbReference>
<feature type="compositionally biased region" description="Basic and acidic residues" evidence="1">
    <location>
        <begin position="73"/>
        <end position="90"/>
    </location>
</feature>
<feature type="region of interest" description="Disordered" evidence="1">
    <location>
        <begin position="69"/>
        <end position="90"/>
    </location>
</feature>
<reference evidence="2 3" key="1">
    <citation type="journal article" date="2017" name="Front. Microbiol.">
        <title>New Insights into the Diversity of the Genus Faecalibacterium.</title>
        <authorList>
            <person name="Benevides L."/>
            <person name="Burman S."/>
            <person name="Martin R."/>
            <person name="Robert V."/>
            <person name="Thomas M."/>
            <person name="Miquel S."/>
            <person name="Chain F."/>
            <person name="Sokol H."/>
            <person name="Bermudez-Humaran L.G."/>
            <person name="Morrison M."/>
            <person name="Langella P."/>
            <person name="Azevedo V.A."/>
            <person name="Chatel J.M."/>
            <person name="Soares S."/>
        </authorList>
    </citation>
    <scope>NUCLEOTIDE SEQUENCE [LARGE SCALE GENOMIC DNA]</scope>
    <source>
        <strain evidence="2 3">AHMP21</strain>
    </source>
</reference>
<sequence length="90" mass="10218">MKTKRLKKLLMGMGLSRNQANHMVKDQRATGSPRVSNALYYYYAKRYISELTPDWLPLIESFVLGNAEEDAEDINKNEPARAGNTDEPKG</sequence>
<evidence type="ECO:0000313" key="3">
    <source>
        <dbReference type="Proteomes" id="UP000220438"/>
    </source>
</evidence>